<evidence type="ECO:0000313" key="12">
    <source>
        <dbReference type="Proteomes" id="UP000694522"/>
    </source>
</evidence>
<reference evidence="11" key="1">
    <citation type="submission" date="2025-08" db="UniProtKB">
        <authorList>
            <consortium name="Ensembl"/>
        </authorList>
    </citation>
    <scope>IDENTIFICATION</scope>
</reference>
<dbReference type="Gene3D" id="1.10.150.50">
    <property type="entry name" value="Transcription Factor, Ets-1"/>
    <property type="match status" value="1"/>
</dbReference>
<dbReference type="SMART" id="SM00454">
    <property type="entry name" value="SAM"/>
    <property type="match status" value="1"/>
</dbReference>
<evidence type="ECO:0000256" key="9">
    <source>
        <dbReference type="SAM" id="MobiDB-lite"/>
    </source>
</evidence>
<keyword evidence="3" id="KW-0678">Repressor</keyword>
<feature type="region of interest" description="Disordered" evidence="9">
    <location>
        <begin position="208"/>
        <end position="293"/>
    </location>
</feature>
<evidence type="ECO:0000256" key="3">
    <source>
        <dbReference type="ARBA" id="ARBA00022491"/>
    </source>
</evidence>
<evidence type="ECO:0000256" key="8">
    <source>
        <dbReference type="PROSITE-ProRule" id="PRU00459"/>
    </source>
</evidence>
<evidence type="ECO:0000313" key="11">
    <source>
        <dbReference type="Ensembl" id="ENSACOP00000001612.1"/>
    </source>
</evidence>
<dbReference type="Gene3D" id="2.30.30.140">
    <property type="match status" value="2"/>
</dbReference>
<dbReference type="Pfam" id="PF02820">
    <property type="entry name" value="MBT"/>
    <property type="match status" value="2"/>
</dbReference>
<dbReference type="Pfam" id="PF00536">
    <property type="entry name" value="SAM_1"/>
    <property type="match status" value="1"/>
</dbReference>
<keyword evidence="7" id="KW-0539">Nucleus</keyword>
<dbReference type="GO" id="GO:0045892">
    <property type="term" value="P:negative regulation of DNA-templated transcription"/>
    <property type="evidence" value="ECO:0007669"/>
    <property type="project" value="TreeGrafter"/>
</dbReference>
<evidence type="ECO:0000256" key="4">
    <source>
        <dbReference type="ARBA" id="ARBA00022737"/>
    </source>
</evidence>
<feature type="region of interest" description="Disordered" evidence="9">
    <location>
        <begin position="447"/>
        <end position="471"/>
    </location>
</feature>
<dbReference type="InterPro" id="IPR038348">
    <property type="entry name" value="SLED_sf"/>
</dbReference>
<dbReference type="InterPro" id="IPR050548">
    <property type="entry name" value="PcG_chromatin_remod_factors"/>
</dbReference>
<dbReference type="PANTHER" id="PTHR12247">
    <property type="entry name" value="POLYCOMB GROUP PROTEIN"/>
    <property type="match status" value="1"/>
</dbReference>
<organism evidence="11 12">
    <name type="scientific">Amazona collaria</name>
    <name type="common">yellow-billed parrot</name>
    <dbReference type="NCBI Taxonomy" id="241587"/>
    <lineage>
        <taxon>Eukaryota</taxon>
        <taxon>Metazoa</taxon>
        <taxon>Chordata</taxon>
        <taxon>Craniata</taxon>
        <taxon>Vertebrata</taxon>
        <taxon>Euteleostomi</taxon>
        <taxon>Archelosauria</taxon>
        <taxon>Archosauria</taxon>
        <taxon>Dinosauria</taxon>
        <taxon>Saurischia</taxon>
        <taxon>Theropoda</taxon>
        <taxon>Coelurosauria</taxon>
        <taxon>Aves</taxon>
        <taxon>Neognathae</taxon>
        <taxon>Neoaves</taxon>
        <taxon>Telluraves</taxon>
        <taxon>Australaves</taxon>
        <taxon>Psittaciformes</taxon>
        <taxon>Psittacidae</taxon>
        <taxon>Amazona</taxon>
    </lineage>
</organism>
<dbReference type="SMART" id="SM00561">
    <property type="entry name" value="MBT"/>
    <property type="match status" value="2"/>
</dbReference>
<dbReference type="InterPro" id="IPR021987">
    <property type="entry name" value="SLED"/>
</dbReference>
<dbReference type="InterPro" id="IPR004092">
    <property type="entry name" value="Mbt"/>
</dbReference>
<dbReference type="Ensembl" id="ENSACOT00000001664.1">
    <property type="protein sequence ID" value="ENSACOP00000001612.1"/>
    <property type="gene ID" value="ENSACOG00000001158.1"/>
</dbReference>
<keyword evidence="6" id="KW-0804">Transcription</keyword>
<evidence type="ECO:0000256" key="7">
    <source>
        <dbReference type="ARBA" id="ARBA00023242"/>
    </source>
</evidence>
<feature type="compositionally biased region" description="Polar residues" evidence="9">
    <location>
        <begin position="208"/>
        <end position="237"/>
    </location>
</feature>
<dbReference type="SUPFAM" id="SSF63748">
    <property type="entry name" value="Tudor/PWWP/MBT"/>
    <property type="match status" value="2"/>
</dbReference>
<feature type="domain" description="SAM" evidence="10">
    <location>
        <begin position="550"/>
        <end position="619"/>
    </location>
</feature>
<dbReference type="Proteomes" id="UP000694522">
    <property type="component" value="Unplaced"/>
</dbReference>
<dbReference type="FunFam" id="2.30.30.140:FF:000016">
    <property type="entry name" value="polycomb protein SCMH1 isoform X1"/>
    <property type="match status" value="1"/>
</dbReference>
<reference evidence="11" key="2">
    <citation type="submission" date="2025-09" db="UniProtKB">
        <authorList>
            <consortium name="Ensembl"/>
        </authorList>
    </citation>
    <scope>IDENTIFICATION</scope>
</reference>
<dbReference type="AlphaFoldDB" id="A0A8B9EXG7"/>
<evidence type="ECO:0000256" key="1">
    <source>
        <dbReference type="ARBA" id="ARBA00004123"/>
    </source>
</evidence>
<comment type="similarity">
    <text evidence="2">Belongs to the SCM family.</text>
</comment>
<evidence type="ECO:0000256" key="5">
    <source>
        <dbReference type="ARBA" id="ARBA00023015"/>
    </source>
</evidence>
<accession>A0A8B9EXG7</accession>
<dbReference type="Pfam" id="PF12140">
    <property type="entry name" value="SLED"/>
    <property type="match status" value="1"/>
</dbReference>
<protein>
    <submittedName>
        <fullName evidence="11">Scm polycomb group protein like 2</fullName>
    </submittedName>
</protein>
<keyword evidence="12" id="KW-1185">Reference proteome</keyword>
<dbReference type="InterPro" id="IPR013761">
    <property type="entry name" value="SAM/pointed_sf"/>
</dbReference>
<dbReference type="GO" id="GO:0003682">
    <property type="term" value="F:chromatin binding"/>
    <property type="evidence" value="ECO:0007669"/>
    <property type="project" value="TreeGrafter"/>
</dbReference>
<evidence type="ECO:0000256" key="2">
    <source>
        <dbReference type="ARBA" id="ARBA00008469"/>
    </source>
</evidence>
<keyword evidence="5" id="KW-0805">Transcription regulation</keyword>
<dbReference type="CDD" id="cd09578">
    <property type="entry name" value="SAM_Scm"/>
    <property type="match status" value="1"/>
</dbReference>
<dbReference type="Pfam" id="PF17208">
    <property type="entry name" value="RBR"/>
    <property type="match status" value="1"/>
</dbReference>
<feature type="compositionally biased region" description="Basic residues" evidence="9">
    <location>
        <begin position="284"/>
        <end position="293"/>
    </location>
</feature>
<dbReference type="CDD" id="cd20106">
    <property type="entry name" value="MBT_SCML2_rpt1"/>
    <property type="match status" value="1"/>
</dbReference>
<dbReference type="PROSITE" id="PS51079">
    <property type="entry name" value="MBT"/>
    <property type="match status" value="2"/>
</dbReference>
<dbReference type="Gene3D" id="3.90.1150.190">
    <property type="entry name" value="SLED domain"/>
    <property type="match status" value="1"/>
</dbReference>
<dbReference type="InterPro" id="IPR033763">
    <property type="entry name" value="SCML2_RBR"/>
</dbReference>
<keyword evidence="4" id="KW-0677">Repeat</keyword>
<name>A0A8B9EXG7_9PSIT</name>
<dbReference type="FunFam" id="1.10.150.50:FF:000018">
    <property type="entry name" value="Polycomb protein scmh1 isoform 4"/>
    <property type="match status" value="1"/>
</dbReference>
<evidence type="ECO:0000259" key="10">
    <source>
        <dbReference type="SMART" id="SM00454"/>
    </source>
</evidence>
<dbReference type="GO" id="GO:0005634">
    <property type="term" value="C:nucleus"/>
    <property type="evidence" value="ECO:0007669"/>
    <property type="project" value="UniProtKB-SubCell"/>
</dbReference>
<feature type="repeat" description="MBT" evidence="8">
    <location>
        <begin position="1"/>
        <end position="98"/>
    </location>
</feature>
<dbReference type="InterPro" id="IPR001660">
    <property type="entry name" value="SAM"/>
</dbReference>
<dbReference type="CDD" id="cd20109">
    <property type="entry name" value="MBT_SCML2_rpt2"/>
    <property type="match status" value="1"/>
</dbReference>
<comment type="subcellular location">
    <subcellularLocation>
        <location evidence="1">Nucleus</location>
    </subcellularLocation>
</comment>
<dbReference type="GO" id="GO:0042393">
    <property type="term" value="F:histone binding"/>
    <property type="evidence" value="ECO:0007669"/>
    <property type="project" value="TreeGrafter"/>
</dbReference>
<dbReference type="SUPFAM" id="SSF47769">
    <property type="entry name" value="SAM/Pointed domain"/>
    <property type="match status" value="1"/>
</dbReference>
<sequence>MFISSSGFPCLPFLVLSKTVASRIPPTNDFKVGMKLEARDPRNVTSVCIATVIGISGARLRLRLDGSDNKNDFWRLVDSSDIQPIGTCEKKGGMLQPPLGFQMNASSWPMFLLRTLNGAEMAPATFFKKEPPKPVPNCFKVGMKLEAIDRKNPYLICPATIGDVKGDEVFVTFDGWRGAFDYWCRCDSRDIFPVGWCSLTGDALQPPGNNVSITKSSAKIQSSPSKVTRRSMQSPQKSAPVPAQRGRKPGRGKPPGQSAVPKKGRSPKNIPLTKSISHTESLKTRKKSLKPGKKVNGPLAINMSCYFSVCVYVNKHGNSGPHLDKKKVQQLPDHFGPGPVNVVLQQAVQACVDCAYQSKTVFGFLKSGHHGGEMITASFDGEKHAINLPSVNSASFVLRFLEKLCHSLQCDNLFSSQPFSPYMGCAHSPMEYDRNKPAKEEMPENRIAKRYSQDSPPYTAPLSPKLPRNDAHPSEGNYIMSGLYMRIIYGFSISNQRGPSTIYVSGLSLVFDSDTSSFHNIFILKAASSTTGPDLNSLKREPSRILNKDPSTWSIEEVMRFVKEADPQALAPHAELFRRHEIDGKALLLLRSDMIMKYMGLKLGPALKLCYHIERLKQGKY</sequence>
<evidence type="ECO:0000256" key="6">
    <source>
        <dbReference type="ARBA" id="ARBA00023163"/>
    </source>
</evidence>
<dbReference type="PANTHER" id="PTHR12247:SF84">
    <property type="entry name" value="SEX COMB ON MIDLEG-LIKE PROTEIN 2"/>
    <property type="match status" value="1"/>
</dbReference>
<feature type="repeat" description="MBT" evidence="8">
    <location>
        <begin position="106"/>
        <end position="207"/>
    </location>
</feature>
<proteinExistence type="inferred from homology"/>
<dbReference type="InterPro" id="IPR047531">
    <property type="entry name" value="SAM_Scm-like"/>
</dbReference>